<evidence type="ECO:0000313" key="3">
    <source>
        <dbReference type="Proteomes" id="UP000661507"/>
    </source>
</evidence>
<evidence type="ECO:0000313" key="2">
    <source>
        <dbReference type="EMBL" id="GGJ04901.1"/>
    </source>
</evidence>
<dbReference type="GO" id="GO:0004314">
    <property type="term" value="F:[acyl-carrier-protein] S-malonyltransferase activity"/>
    <property type="evidence" value="ECO:0007669"/>
    <property type="project" value="TreeGrafter"/>
</dbReference>
<evidence type="ECO:0000259" key="1">
    <source>
        <dbReference type="SMART" id="SM00827"/>
    </source>
</evidence>
<dbReference type="InterPro" id="IPR016035">
    <property type="entry name" value="Acyl_Trfase/lysoPLipase"/>
</dbReference>
<feature type="domain" description="Malonyl-CoA:ACP transacylase (MAT)" evidence="1">
    <location>
        <begin position="4"/>
        <end position="301"/>
    </location>
</feature>
<dbReference type="SUPFAM" id="SSF55048">
    <property type="entry name" value="Probable ACP-binding domain of malonyl-CoA ACP transacylase"/>
    <property type="match status" value="1"/>
</dbReference>
<dbReference type="AlphaFoldDB" id="A0A917KAT0"/>
<comment type="caution">
    <text evidence="2">The sequence shown here is derived from an EMBL/GenBank/DDBJ whole genome shotgun (WGS) entry which is preliminary data.</text>
</comment>
<dbReference type="Gene3D" id="3.30.70.250">
    <property type="entry name" value="Malonyl-CoA ACP transacylase, ACP-binding"/>
    <property type="match status" value="1"/>
</dbReference>
<dbReference type="GO" id="GO:0006633">
    <property type="term" value="P:fatty acid biosynthetic process"/>
    <property type="evidence" value="ECO:0007669"/>
    <property type="project" value="TreeGrafter"/>
</dbReference>
<dbReference type="GO" id="GO:0005829">
    <property type="term" value="C:cytosol"/>
    <property type="evidence" value="ECO:0007669"/>
    <property type="project" value="TreeGrafter"/>
</dbReference>
<sequence>MAILCSGQGAQNPGMFDLVATCSEAEPVFAAASLILGQDPRDFVHRADAADLYSDRIGQILCCTAAMAAWEALGSAKPRSTVMAGYSVGEVAAWGCAGAIDVEPLLRLVQQRAVLMDNAAPADGRLVAIVGLRRATLESIVTRHAVSIAIIDDVDTFVIGGAGTDLDAACQDAAAAGARRVVRLRVAVPSHTPRLGSASAPFREALRATAPRLPASACRLLSGIDGTSVRDIEAGADKLARQISCTIDWAACLESCQACLAEAALELGPGTILSRGAAAWFPARNLRAVEDFRSIAGLRDWVQAATR</sequence>
<dbReference type="InterPro" id="IPR050858">
    <property type="entry name" value="Mal-CoA-ACP_Trans/PKS_FabD"/>
</dbReference>
<dbReference type="PANTHER" id="PTHR42681:SF6">
    <property type="entry name" value="BLL0263 PROTEIN"/>
    <property type="match status" value="1"/>
</dbReference>
<dbReference type="Gene3D" id="3.40.366.10">
    <property type="entry name" value="Malonyl-Coenzyme A Acyl Carrier Protein, domain 2"/>
    <property type="match status" value="1"/>
</dbReference>
<keyword evidence="3" id="KW-1185">Reference proteome</keyword>
<dbReference type="SUPFAM" id="SSF52151">
    <property type="entry name" value="FabD/lysophospholipase-like"/>
    <property type="match status" value="1"/>
</dbReference>
<organism evidence="2 3">
    <name type="scientific">Neoroseomonas lacus</name>
    <dbReference type="NCBI Taxonomy" id="287609"/>
    <lineage>
        <taxon>Bacteria</taxon>
        <taxon>Pseudomonadati</taxon>
        <taxon>Pseudomonadota</taxon>
        <taxon>Alphaproteobacteria</taxon>
        <taxon>Acetobacterales</taxon>
        <taxon>Acetobacteraceae</taxon>
        <taxon>Neoroseomonas</taxon>
    </lineage>
</organism>
<gene>
    <name evidence="2" type="ORF">GCM10011320_09770</name>
</gene>
<dbReference type="SMART" id="SM00827">
    <property type="entry name" value="PKS_AT"/>
    <property type="match status" value="1"/>
</dbReference>
<proteinExistence type="predicted"/>
<dbReference type="InterPro" id="IPR016036">
    <property type="entry name" value="Malonyl_transacylase_ACP-bd"/>
</dbReference>
<name>A0A917KAT0_9PROT</name>
<dbReference type="EMBL" id="BMKW01000002">
    <property type="protein sequence ID" value="GGJ04901.1"/>
    <property type="molecule type" value="Genomic_DNA"/>
</dbReference>
<dbReference type="Pfam" id="PF00698">
    <property type="entry name" value="Acyl_transf_1"/>
    <property type="match status" value="1"/>
</dbReference>
<protein>
    <submittedName>
        <fullName evidence="2">Malonate decarboxylase subunit epsilon</fullName>
    </submittedName>
</protein>
<reference evidence="2" key="1">
    <citation type="journal article" date="2014" name="Int. J. Syst. Evol. Microbiol.">
        <title>Complete genome sequence of Corynebacterium casei LMG S-19264T (=DSM 44701T), isolated from a smear-ripened cheese.</title>
        <authorList>
            <consortium name="US DOE Joint Genome Institute (JGI-PGF)"/>
            <person name="Walter F."/>
            <person name="Albersmeier A."/>
            <person name="Kalinowski J."/>
            <person name="Ruckert C."/>
        </authorList>
    </citation>
    <scope>NUCLEOTIDE SEQUENCE</scope>
    <source>
        <strain evidence="2">CGMCC 1.3617</strain>
    </source>
</reference>
<accession>A0A917KAT0</accession>
<reference evidence="2" key="2">
    <citation type="submission" date="2020-09" db="EMBL/GenBank/DDBJ databases">
        <authorList>
            <person name="Sun Q."/>
            <person name="Zhou Y."/>
        </authorList>
    </citation>
    <scope>NUCLEOTIDE SEQUENCE</scope>
    <source>
        <strain evidence="2">CGMCC 1.3617</strain>
    </source>
</reference>
<dbReference type="InterPro" id="IPR014043">
    <property type="entry name" value="Acyl_transferase_dom"/>
</dbReference>
<dbReference type="InterPro" id="IPR001227">
    <property type="entry name" value="Ac_transferase_dom_sf"/>
</dbReference>
<dbReference type="PANTHER" id="PTHR42681">
    <property type="entry name" value="MALONYL-COA-ACYL CARRIER PROTEIN TRANSACYLASE, MITOCHONDRIAL"/>
    <property type="match status" value="1"/>
</dbReference>
<dbReference type="Proteomes" id="UP000661507">
    <property type="component" value="Unassembled WGS sequence"/>
</dbReference>